<dbReference type="GO" id="GO:0003677">
    <property type="term" value="F:DNA binding"/>
    <property type="evidence" value="ECO:0007669"/>
    <property type="project" value="InterPro"/>
</dbReference>
<name>A0A7Y0E270_9PROT</name>
<comment type="caution">
    <text evidence="2">The sequence shown here is derived from an EMBL/GenBank/DDBJ whole genome shotgun (WGS) entry which is preliminary data.</text>
</comment>
<sequence length="262" mass="28877">MIDPGKLFQSIYQACDPSDVEIVLRRMGVTHMFWQAWGPEMLYTWDRVPPGFFSLYYGLDSDRHCPLANAARAGWICFTFDQARDAFCKSQDARDATTIWTNFGMPDGVCTVHGYGDRRCVLVTAVEKGQGAKLIADYQPLLAAASARLDMLLRDKLDTLYKASRLRGLLSPTEVATIRAQIDFPHFTARQQADYLKVSPRTLQSRHANIARKLGVSTFPGAIVVALRQKELHGGTDPNPPEGGEGVGSLAPSASAQQRDSA</sequence>
<evidence type="ECO:0000256" key="1">
    <source>
        <dbReference type="SAM" id="MobiDB-lite"/>
    </source>
</evidence>
<gene>
    <name evidence="2" type="ORF">HH303_15390</name>
</gene>
<proteinExistence type="predicted"/>
<dbReference type="InterPro" id="IPR036388">
    <property type="entry name" value="WH-like_DNA-bd_sf"/>
</dbReference>
<dbReference type="RefSeq" id="WP_169626255.1">
    <property type="nucleotide sequence ID" value="NZ_JABBNT010000004.1"/>
</dbReference>
<evidence type="ECO:0000313" key="2">
    <source>
        <dbReference type="EMBL" id="NMM45880.1"/>
    </source>
</evidence>
<dbReference type="Proteomes" id="UP000539372">
    <property type="component" value="Unassembled WGS sequence"/>
</dbReference>
<dbReference type="GO" id="GO:0006355">
    <property type="term" value="P:regulation of DNA-templated transcription"/>
    <property type="evidence" value="ECO:0007669"/>
    <property type="project" value="InterPro"/>
</dbReference>
<accession>A0A7Y0E270</accession>
<evidence type="ECO:0008006" key="4">
    <source>
        <dbReference type="Google" id="ProtNLM"/>
    </source>
</evidence>
<evidence type="ECO:0000313" key="3">
    <source>
        <dbReference type="Proteomes" id="UP000539372"/>
    </source>
</evidence>
<dbReference type="AlphaFoldDB" id="A0A7Y0E270"/>
<organism evidence="2 3">
    <name type="scientific">Pacificispira spongiicola</name>
    <dbReference type="NCBI Taxonomy" id="2729598"/>
    <lineage>
        <taxon>Bacteria</taxon>
        <taxon>Pseudomonadati</taxon>
        <taxon>Pseudomonadota</taxon>
        <taxon>Alphaproteobacteria</taxon>
        <taxon>Rhodospirillales</taxon>
        <taxon>Rhodospirillaceae</taxon>
        <taxon>Pacificispira</taxon>
    </lineage>
</organism>
<keyword evidence="3" id="KW-1185">Reference proteome</keyword>
<reference evidence="2 3" key="1">
    <citation type="submission" date="2020-04" db="EMBL/GenBank/DDBJ databases">
        <title>Rhodospirillaceae bacterium KN72 isolated from deep sea.</title>
        <authorList>
            <person name="Zhang D.-C."/>
        </authorList>
    </citation>
    <scope>NUCLEOTIDE SEQUENCE [LARGE SCALE GENOMIC DNA]</scope>
    <source>
        <strain evidence="2 3">KN72</strain>
    </source>
</reference>
<feature type="compositionally biased region" description="Polar residues" evidence="1">
    <location>
        <begin position="252"/>
        <end position="262"/>
    </location>
</feature>
<dbReference type="SUPFAM" id="SSF46894">
    <property type="entry name" value="C-terminal effector domain of the bipartite response regulators"/>
    <property type="match status" value="1"/>
</dbReference>
<dbReference type="EMBL" id="JABBNT010000004">
    <property type="protein sequence ID" value="NMM45880.1"/>
    <property type="molecule type" value="Genomic_DNA"/>
</dbReference>
<dbReference type="InterPro" id="IPR016032">
    <property type="entry name" value="Sig_transdc_resp-reg_C-effctor"/>
</dbReference>
<dbReference type="Gene3D" id="1.10.10.10">
    <property type="entry name" value="Winged helix-like DNA-binding domain superfamily/Winged helix DNA-binding domain"/>
    <property type="match status" value="1"/>
</dbReference>
<protein>
    <recommendedName>
        <fullName evidence="4">HTH luxR-type domain-containing protein</fullName>
    </recommendedName>
</protein>
<feature type="region of interest" description="Disordered" evidence="1">
    <location>
        <begin position="232"/>
        <end position="262"/>
    </location>
</feature>